<dbReference type="EMBL" id="DS995259">
    <property type="protein sequence ID" value="EDZ40233.1"/>
    <property type="molecule type" value="Genomic_DNA"/>
</dbReference>
<name>B6AKX9_9BACT</name>
<evidence type="ECO:0000313" key="2">
    <source>
        <dbReference type="EMBL" id="EDZ40233.1"/>
    </source>
</evidence>
<accession>B6AKX9</accession>
<gene>
    <name evidence="2" type="ORF">CGL2_11346012</name>
</gene>
<reference evidence="2" key="1">
    <citation type="journal article" date="2004" name="Nature">
        <title>Community structure and metabolism through reconstruction of microbial genomes from the environment.</title>
        <authorList>
            <person name="Tyson G.W."/>
            <person name="Chapman J."/>
            <person name="Hugenholtz P."/>
            <person name="Allen E.E."/>
            <person name="Ram R.J."/>
            <person name="Richardson P.M."/>
            <person name="Solovyev V.V."/>
            <person name="Rubin E.M."/>
            <person name="Rokhsar D.S."/>
            <person name="Banfield J.F."/>
        </authorList>
    </citation>
    <scope>NUCLEOTIDE SEQUENCE [LARGE SCALE GENOMIC DNA]</scope>
</reference>
<feature type="region of interest" description="Disordered" evidence="1">
    <location>
        <begin position="1"/>
        <end position="23"/>
    </location>
</feature>
<sequence>MRRGDSPDDEPVGPACPDPDIAKGLFRDRRFDEEGTREFSSRPGRTILPRRGRIYDCNDRSKSREKPVAFFGRDHLWQKIRIQGNVNVGHCASSLLRIGCLDNTHSRGRQWPFSISSQIGIYSSIRTQPIHCGSRINKSMSRLILWLNSSISLVPPPRRGDRRPLPADASASNTIWAALFSRSFQLPDTSQRSISILLIRGMGPPVVKESLFPTQGRAEKASL</sequence>
<reference evidence="2" key="2">
    <citation type="journal article" date="2008" name="PLoS Biol.">
        <title>Population genomic analysis of strain variation in Leptospirillum group II bacteria involved in acid mine drainage formation.</title>
        <authorList>
            <person name="Simmons S.L."/>
            <person name="Dibartolo G."/>
            <person name="Denef V.J."/>
            <person name="Goltsman D.S."/>
            <person name="Thelen M.P."/>
            <person name="Banfield J.F."/>
        </authorList>
    </citation>
    <scope>NUCLEOTIDE SEQUENCE [LARGE SCALE GENOMIC DNA]</scope>
</reference>
<proteinExistence type="predicted"/>
<organism evidence="2">
    <name type="scientific">Leptospirillum sp. Group II '5-way CG'</name>
    <dbReference type="NCBI Taxonomy" id="419541"/>
    <lineage>
        <taxon>Bacteria</taxon>
        <taxon>Pseudomonadati</taxon>
        <taxon>Nitrospirota</taxon>
        <taxon>Nitrospiria</taxon>
        <taxon>Nitrospirales</taxon>
        <taxon>Nitrospiraceae</taxon>
        <taxon>Leptospirillum</taxon>
    </lineage>
</organism>
<evidence type="ECO:0000256" key="1">
    <source>
        <dbReference type="SAM" id="MobiDB-lite"/>
    </source>
</evidence>
<dbReference type="AlphaFoldDB" id="B6AKX9"/>
<protein>
    <submittedName>
        <fullName evidence="2">Uncharacterized protein</fullName>
    </submittedName>
</protein>